<keyword evidence="2" id="KW-1185">Reference proteome</keyword>
<proteinExistence type="predicted"/>
<dbReference type="EMBL" id="JAXCGZ010020427">
    <property type="protein sequence ID" value="KAK7065600.1"/>
    <property type="molecule type" value="Genomic_DNA"/>
</dbReference>
<sequence length="55" mass="6217">GLVKAPHFLANLEDPKQKITTALETVTQEMLQSVWQEVVYQLDSCRVSDSVNIEN</sequence>
<protein>
    <submittedName>
        <fullName evidence="1">Uncharacterized protein</fullName>
    </submittedName>
</protein>
<feature type="non-terminal residue" evidence="1">
    <location>
        <position position="55"/>
    </location>
</feature>
<accession>A0AAN8WSN6</accession>
<evidence type="ECO:0000313" key="2">
    <source>
        <dbReference type="Proteomes" id="UP001381693"/>
    </source>
</evidence>
<dbReference type="AlphaFoldDB" id="A0AAN8WSN6"/>
<organism evidence="1 2">
    <name type="scientific">Halocaridina rubra</name>
    <name type="common">Hawaiian red shrimp</name>
    <dbReference type="NCBI Taxonomy" id="373956"/>
    <lineage>
        <taxon>Eukaryota</taxon>
        <taxon>Metazoa</taxon>
        <taxon>Ecdysozoa</taxon>
        <taxon>Arthropoda</taxon>
        <taxon>Crustacea</taxon>
        <taxon>Multicrustacea</taxon>
        <taxon>Malacostraca</taxon>
        <taxon>Eumalacostraca</taxon>
        <taxon>Eucarida</taxon>
        <taxon>Decapoda</taxon>
        <taxon>Pleocyemata</taxon>
        <taxon>Caridea</taxon>
        <taxon>Atyoidea</taxon>
        <taxon>Atyidae</taxon>
        <taxon>Halocaridina</taxon>
    </lineage>
</organism>
<comment type="caution">
    <text evidence="1">The sequence shown here is derived from an EMBL/GenBank/DDBJ whole genome shotgun (WGS) entry which is preliminary data.</text>
</comment>
<reference evidence="1 2" key="1">
    <citation type="submission" date="2023-11" db="EMBL/GenBank/DDBJ databases">
        <title>Halocaridina rubra genome assembly.</title>
        <authorList>
            <person name="Smith C."/>
        </authorList>
    </citation>
    <scope>NUCLEOTIDE SEQUENCE [LARGE SCALE GENOMIC DNA]</scope>
    <source>
        <strain evidence="1">EP-1</strain>
        <tissue evidence="1">Whole</tissue>
    </source>
</reference>
<feature type="non-terminal residue" evidence="1">
    <location>
        <position position="1"/>
    </location>
</feature>
<gene>
    <name evidence="1" type="ORF">SK128_025120</name>
</gene>
<name>A0AAN8WSN6_HALRR</name>
<evidence type="ECO:0000313" key="1">
    <source>
        <dbReference type="EMBL" id="KAK7065600.1"/>
    </source>
</evidence>
<dbReference type="Proteomes" id="UP001381693">
    <property type="component" value="Unassembled WGS sequence"/>
</dbReference>